<protein>
    <submittedName>
        <fullName evidence="2">Uncharacterized protein</fullName>
    </submittedName>
</protein>
<evidence type="ECO:0000313" key="2">
    <source>
        <dbReference type="EMBL" id="GFH33620.1"/>
    </source>
</evidence>
<organism evidence="2 3">
    <name type="scientific">Haematococcus lacustris</name>
    <name type="common">Green alga</name>
    <name type="synonym">Haematococcus pluvialis</name>
    <dbReference type="NCBI Taxonomy" id="44745"/>
    <lineage>
        <taxon>Eukaryota</taxon>
        <taxon>Viridiplantae</taxon>
        <taxon>Chlorophyta</taxon>
        <taxon>core chlorophytes</taxon>
        <taxon>Chlorophyceae</taxon>
        <taxon>CS clade</taxon>
        <taxon>Chlamydomonadales</taxon>
        <taxon>Haematococcaceae</taxon>
        <taxon>Haematococcus</taxon>
    </lineage>
</organism>
<feature type="region of interest" description="Disordered" evidence="1">
    <location>
        <begin position="1"/>
        <end position="74"/>
    </location>
</feature>
<dbReference type="EMBL" id="BLLF01009114">
    <property type="protein sequence ID" value="GFH33620.1"/>
    <property type="molecule type" value="Genomic_DNA"/>
</dbReference>
<sequence length="74" mass="7822">MAFIQMPPTSASQQDPAQGHQDPATGQQDPAKSMCTRTLHRVLAHRGQQDPAQGRQDPVQGPTTMVTLGPCAGS</sequence>
<comment type="caution">
    <text evidence="2">The sequence shown here is derived from an EMBL/GenBank/DDBJ whole genome shotgun (WGS) entry which is preliminary data.</text>
</comment>
<keyword evidence="3" id="KW-1185">Reference proteome</keyword>
<dbReference type="AlphaFoldDB" id="A0A6A0AL41"/>
<dbReference type="Proteomes" id="UP000485058">
    <property type="component" value="Unassembled WGS sequence"/>
</dbReference>
<accession>A0A6A0AL41</accession>
<reference evidence="2 3" key="1">
    <citation type="submission" date="2020-02" db="EMBL/GenBank/DDBJ databases">
        <title>Draft genome sequence of Haematococcus lacustris strain NIES-144.</title>
        <authorList>
            <person name="Morimoto D."/>
            <person name="Nakagawa S."/>
            <person name="Yoshida T."/>
            <person name="Sawayama S."/>
        </authorList>
    </citation>
    <scope>NUCLEOTIDE SEQUENCE [LARGE SCALE GENOMIC DNA]</scope>
    <source>
        <strain evidence="2 3">NIES-144</strain>
    </source>
</reference>
<proteinExistence type="predicted"/>
<feature type="compositionally biased region" description="Polar residues" evidence="1">
    <location>
        <begin position="7"/>
        <end position="16"/>
    </location>
</feature>
<gene>
    <name evidence="2" type="ORF">HaLaN_33018</name>
</gene>
<name>A0A6A0AL41_HAELA</name>
<evidence type="ECO:0000313" key="3">
    <source>
        <dbReference type="Proteomes" id="UP000485058"/>
    </source>
</evidence>
<evidence type="ECO:0000256" key="1">
    <source>
        <dbReference type="SAM" id="MobiDB-lite"/>
    </source>
</evidence>